<reference evidence="1" key="1">
    <citation type="submission" date="2014-11" db="EMBL/GenBank/DDBJ databases">
        <authorList>
            <person name="Amaro Gonzalez C."/>
        </authorList>
    </citation>
    <scope>NUCLEOTIDE SEQUENCE</scope>
</reference>
<name>A0A0E9UH04_ANGAN</name>
<reference evidence="1" key="2">
    <citation type="journal article" date="2015" name="Fish Shellfish Immunol.">
        <title>Early steps in the European eel (Anguilla anguilla)-Vibrio vulnificus interaction in the gills: Role of the RtxA13 toxin.</title>
        <authorList>
            <person name="Callol A."/>
            <person name="Pajuelo D."/>
            <person name="Ebbesson L."/>
            <person name="Teles M."/>
            <person name="MacKenzie S."/>
            <person name="Amaro C."/>
        </authorList>
    </citation>
    <scope>NUCLEOTIDE SEQUENCE</scope>
</reference>
<protein>
    <submittedName>
        <fullName evidence="1">Uncharacterized protein</fullName>
    </submittedName>
</protein>
<evidence type="ECO:0000313" key="1">
    <source>
        <dbReference type="EMBL" id="JAH64228.1"/>
    </source>
</evidence>
<dbReference type="AlphaFoldDB" id="A0A0E9UH04"/>
<sequence>MKSKRNASLLWTVAAVYNLRFHLMVSKCFTPKGETHPRLCM</sequence>
<accession>A0A0E9UH04</accession>
<proteinExistence type="predicted"/>
<dbReference type="EMBL" id="GBXM01044349">
    <property type="protein sequence ID" value="JAH64228.1"/>
    <property type="molecule type" value="Transcribed_RNA"/>
</dbReference>
<organism evidence="1">
    <name type="scientific">Anguilla anguilla</name>
    <name type="common">European freshwater eel</name>
    <name type="synonym">Muraena anguilla</name>
    <dbReference type="NCBI Taxonomy" id="7936"/>
    <lineage>
        <taxon>Eukaryota</taxon>
        <taxon>Metazoa</taxon>
        <taxon>Chordata</taxon>
        <taxon>Craniata</taxon>
        <taxon>Vertebrata</taxon>
        <taxon>Euteleostomi</taxon>
        <taxon>Actinopterygii</taxon>
        <taxon>Neopterygii</taxon>
        <taxon>Teleostei</taxon>
        <taxon>Anguilliformes</taxon>
        <taxon>Anguillidae</taxon>
        <taxon>Anguilla</taxon>
    </lineage>
</organism>